<dbReference type="FunFam" id="3.40.50.300:FF:001638">
    <property type="entry name" value="NACHT and WD40 domain protein"/>
    <property type="match status" value="1"/>
</dbReference>
<gene>
    <name evidence="5" type="ORF">ASPWEDRAFT_160208</name>
</gene>
<accession>A0A1L9REW0</accession>
<feature type="repeat" description="WD" evidence="3">
    <location>
        <begin position="653"/>
        <end position="694"/>
    </location>
</feature>
<dbReference type="PROSITE" id="PS50837">
    <property type="entry name" value="NACHT"/>
    <property type="match status" value="1"/>
</dbReference>
<dbReference type="SUPFAM" id="SSF52540">
    <property type="entry name" value="P-loop containing nucleoside triphosphate hydrolases"/>
    <property type="match status" value="1"/>
</dbReference>
<feature type="repeat" description="WD" evidence="3">
    <location>
        <begin position="739"/>
        <end position="782"/>
    </location>
</feature>
<feature type="repeat" description="WD" evidence="3">
    <location>
        <begin position="783"/>
        <end position="825"/>
    </location>
</feature>
<dbReference type="InterPro" id="IPR015943">
    <property type="entry name" value="WD40/YVTN_repeat-like_dom_sf"/>
</dbReference>
<evidence type="ECO:0000313" key="5">
    <source>
        <dbReference type="EMBL" id="OJJ33444.1"/>
    </source>
</evidence>
<dbReference type="InterPro" id="IPR019775">
    <property type="entry name" value="WD40_repeat_CS"/>
</dbReference>
<dbReference type="Pfam" id="PF00400">
    <property type="entry name" value="WD40"/>
    <property type="match status" value="11"/>
</dbReference>
<feature type="domain" description="NACHT" evidence="4">
    <location>
        <begin position="84"/>
        <end position="232"/>
    </location>
</feature>
<evidence type="ECO:0000256" key="1">
    <source>
        <dbReference type="ARBA" id="ARBA00022574"/>
    </source>
</evidence>
<keyword evidence="6" id="KW-1185">Reference proteome</keyword>
<dbReference type="RefSeq" id="XP_040687121.1">
    <property type="nucleotide sequence ID" value="XM_040829784.1"/>
</dbReference>
<dbReference type="CDD" id="cd00200">
    <property type="entry name" value="WD40"/>
    <property type="match status" value="2"/>
</dbReference>
<dbReference type="EMBL" id="KV878214">
    <property type="protein sequence ID" value="OJJ33444.1"/>
    <property type="molecule type" value="Genomic_DNA"/>
</dbReference>
<evidence type="ECO:0000256" key="2">
    <source>
        <dbReference type="ARBA" id="ARBA00022737"/>
    </source>
</evidence>
<keyword evidence="2" id="KW-0677">Repeat</keyword>
<dbReference type="InterPro" id="IPR020472">
    <property type="entry name" value="WD40_PAC1"/>
</dbReference>
<dbReference type="Gene3D" id="3.40.50.300">
    <property type="entry name" value="P-loop containing nucleotide triphosphate hydrolases"/>
    <property type="match status" value="1"/>
</dbReference>
<feature type="repeat" description="WD" evidence="3">
    <location>
        <begin position="1035"/>
        <end position="1068"/>
    </location>
</feature>
<dbReference type="InterPro" id="IPR001680">
    <property type="entry name" value="WD40_rpt"/>
</dbReference>
<evidence type="ECO:0000313" key="6">
    <source>
        <dbReference type="Proteomes" id="UP000184383"/>
    </source>
</evidence>
<dbReference type="PANTHER" id="PTHR19848:SF8">
    <property type="entry name" value="F-BOX AND WD REPEAT DOMAIN CONTAINING 7"/>
    <property type="match status" value="1"/>
</dbReference>
<dbReference type="STRING" id="1073089.A0A1L9REW0"/>
<dbReference type="AlphaFoldDB" id="A0A1L9REW0"/>
<reference evidence="6" key="1">
    <citation type="journal article" date="2017" name="Genome Biol.">
        <title>Comparative genomics reveals high biological diversity and specific adaptations in the industrially and medically important fungal genus Aspergillus.</title>
        <authorList>
            <person name="de Vries R.P."/>
            <person name="Riley R."/>
            <person name="Wiebenga A."/>
            <person name="Aguilar-Osorio G."/>
            <person name="Amillis S."/>
            <person name="Uchima C.A."/>
            <person name="Anderluh G."/>
            <person name="Asadollahi M."/>
            <person name="Askin M."/>
            <person name="Barry K."/>
            <person name="Battaglia E."/>
            <person name="Bayram O."/>
            <person name="Benocci T."/>
            <person name="Braus-Stromeyer S.A."/>
            <person name="Caldana C."/>
            <person name="Canovas D."/>
            <person name="Cerqueira G.C."/>
            <person name="Chen F."/>
            <person name="Chen W."/>
            <person name="Choi C."/>
            <person name="Clum A."/>
            <person name="Dos Santos R.A."/>
            <person name="Damasio A.R."/>
            <person name="Diallinas G."/>
            <person name="Emri T."/>
            <person name="Fekete E."/>
            <person name="Flipphi M."/>
            <person name="Freyberg S."/>
            <person name="Gallo A."/>
            <person name="Gournas C."/>
            <person name="Habgood R."/>
            <person name="Hainaut M."/>
            <person name="Harispe M.L."/>
            <person name="Henrissat B."/>
            <person name="Hilden K.S."/>
            <person name="Hope R."/>
            <person name="Hossain A."/>
            <person name="Karabika E."/>
            <person name="Karaffa L."/>
            <person name="Karanyi Z."/>
            <person name="Krasevec N."/>
            <person name="Kuo A."/>
            <person name="Kusch H."/>
            <person name="LaButti K."/>
            <person name="Lagendijk E.L."/>
            <person name="Lapidus A."/>
            <person name="Levasseur A."/>
            <person name="Lindquist E."/>
            <person name="Lipzen A."/>
            <person name="Logrieco A.F."/>
            <person name="MacCabe A."/>
            <person name="Maekelae M.R."/>
            <person name="Malavazi I."/>
            <person name="Melin P."/>
            <person name="Meyer V."/>
            <person name="Mielnichuk N."/>
            <person name="Miskei M."/>
            <person name="Molnar A.P."/>
            <person name="Mule G."/>
            <person name="Ngan C.Y."/>
            <person name="Orejas M."/>
            <person name="Orosz E."/>
            <person name="Ouedraogo J.P."/>
            <person name="Overkamp K.M."/>
            <person name="Park H.-S."/>
            <person name="Perrone G."/>
            <person name="Piumi F."/>
            <person name="Punt P.J."/>
            <person name="Ram A.F."/>
            <person name="Ramon A."/>
            <person name="Rauscher S."/>
            <person name="Record E."/>
            <person name="Riano-Pachon D.M."/>
            <person name="Robert V."/>
            <person name="Roehrig J."/>
            <person name="Ruller R."/>
            <person name="Salamov A."/>
            <person name="Salih N.S."/>
            <person name="Samson R.A."/>
            <person name="Sandor E."/>
            <person name="Sanguinetti M."/>
            <person name="Schuetze T."/>
            <person name="Sepcic K."/>
            <person name="Shelest E."/>
            <person name="Sherlock G."/>
            <person name="Sophianopoulou V."/>
            <person name="Squina F.M."/>
            <person name="Sun H."/>
            <person name="Susca A."/>
            <person name="Todd R.B."/>
            <person name="Tsang A."/>
            <person name="Unkles S.E."/>
            <person name="van de Wiele N."/>
            <person name="van Rossen-Uffink D."/>
            <person name="Oliveira J.V."/>
            <person name="Vesth T.C."/>
            <person name="Visser J."/>
            <person name="Yu J.-H."/>
            <person name="Zhou M."/>
            <person name="Andersen M.R."/>
            <person name="Archer D.B."/>
            <person name="Baker S.E."/>
            <person name="Benoit I."/>
            <person name="Brakhage A.A."/>
            <person name="Braus G.H."/>
            <person name="Fischer R."/>
            <person name="Frisvad J.C."/>
            <person name="Goldman G.H."/>
            <person name="Houbraken J."/>
            <person name="Oakley B."/>
            <person name="Pocsi I."/>
            <person name="Scazzocchio C."/>
            <person name="Seiboth B."/>
            <person name="vanKuyk P.A."/>
            <person name="Wortman J."/>
            <person name="Dyer P.S."/>
            <person name="Grigoriev I.V."/>
        </authorList>
    </citation>
    <scope>NUCLEOTIDE SEQUENCE [LARGE SCALE GENOMIC DNA]</scope>
    <source>
        <strain evidence="6">DTO 134E9</strain>
    </source>
</reference>
<dbReference type="VEuPathDB" id="FungiDB:ASPWEDRAFT_160208"/>
<evidence type="ECO:0000256" key="3">
    <source>
        <dbReference type="PROSITE-ProRule" id="PRU00221"/>
    </source>
</evidence>
<dbReference type="OrthoDB" id="674604at2759"/>
<feature type="repeat" description="WD" evidence="3">
    <location>
        <begin position="910"/>
        <end position="950"/>
    </location>
</feature>
<dbReference type="Proteomes" id="UP000184383">
    <property type="component" value="Unassembled WGS sequence"/>
</dbReference>
<dbReference type="PROSITE" id="PS50082">
    <property type="entry name" value="WD_REPEATS_2"/>
    <property type="match status" value="10"/>
</dbReference>
<organism evidence="5 6">
    <name type="scientific">Aspergillus wentii DTO 134E9</name>
    <dbReference type="NCBI Taxonomy" id="1073089"/>
    <lineage>
        <taxon>Eukaryota</taxon>
        <taxon>Fungi</taxon>
        <taxon>Dikarya</taxon>
        <taxon>Ascomycota</taxon>
        <taxon>Pezizomycotina</taxon>
        <taxon>Eurotiomycetes</taxon>
        <taxon>Eurotiomycetidae</taxon>
        <taxon>Eurotiales</taxon>
        <taxon>Aspergillaceae</taxon>
        <taxon>Aspergillus</taxon>
        <taxon>Aspergillus subgen. Cremei</taxon>
    </lineage>
</organism>
<feature type="repeat" description="WD" evidence="3">
    <location>
        <begin position="951"/>
        <end position="992"/>
    </location>
</feature>
<keyword evidence="1 3" id="KW-0853">WD repeat</keyword>
<name>A0A1L9REW0_ASPWE</name>
<proteinExistence type="predicted"/>
<dbReference type="PROSITE" id="PS00678">
    <property type="entry name" value="WD_REPEATS_1"/>
    <property type="match status" value="4"/>
</dbReference>
<dbReference type="PRINTS" id="PR00320">
    <property type="entry name" value="GPROTEINBRPT"/>
</dbReference>
<evidence type="ECO:0000259" key="4">
    <source>
        <dbReference type="PROSITE" id="PS50837"/>
    </source>
</evidence>
<sequence length="1196" mass="133196">MTPHIDIQGNTAQPGSTQINNVSFTTSHTVDYINQLCLRALQCPDTLVVKNRLIESKDKLLYKSFEWILQDPHYVSWRDGDRVCLLWLKGGAGKGKTMISIGLVEQFLQLQNDSTVVTYFFCQNADYELNTLPAIIKGLILQLVNQQEELKETLRRHWDTAKNCFDKDITSWRVLWDIFMKMLNDCKCSRVYVIVDALDECQDDGMAGFLKLLVRTGLSHPSKVKWVLTSRPLDSAERELLVGSDQVQVSLELNMEHISEAVKAYIAFKVDELARRHRYQETLRQKIALQLLEKAEGTYLWVSLVCKRLESVHRDDALMIVQALPPGLHPFYHRIFEQLSEGEPADVKMCMRLLKVMMMAYRPLNVEEVGSVAGLDDDEEVAIRALIDRCASFIKMRDTTIEFTHQSARDYLAGKAGQSKLNLQERYGHDEIAMSCLSHLSERLVINLVGLPRPDSTREALDKKKNALLASVDYAASFWVQHLKSAKQTITVQNALAEPGAVFTFLHNKVLEWLECLSLLDKLPRAIEGLEALTSMAKDSPFLSILVQDTKRFLLRHYHMLTNWPLQTYSSAIIFSPETSVVRKENLGKTPTWLRKIPHMEDSWESLIQILAGHSGSVYALAFSPNGKQIASGSDDKTIKIWDAATGDLQRTITTYSDPAYAMAFSQDSKQIISGSYNGVIRLWDTITGNLQRTLPAGHLSRVNAFAFLPDSKHITSAGTFGQTFKIWDTAIGNQKKILAGCSNKVYAMAFSPDSEQIASSASADNGTIKLWDAATGDLQRTLAGHSYEVHAVAFSQDSKRIASAGAFDRTIKLWDTTTYSVQKKLADHSTWIYSIAFSADGKQIASGSSDGTIKLWDATAETIQKTPASQSDWANTVAISPDGKQIASGFVDGTIKLWDTATDNLQKTLDGHSDSVHTVAFSPDGKQIISRSKKTIKLWETITGNLQKILDDHVDCINTVAFSADGKQIASGSDDRTIKLWDAATGELQRTLAGHSSRINTVAFSPNGKQIISGSNDKTIKLWDTVRGVLLKTLHGHSDSVCAVAFSPDGKHIASSGTVDQSIKLWDAARCRKASRYLGRTISSRFKFRSWQEIKTSEPIDTLKFSTSAPYLVTDVGPIEVKSILADRQGTALESSKDIWITEEWIYCGKVPVLRLPPDFRPTSYDVQGSQVAIGFRSGRVLTFSIDGSSLRPTH</sequence>
<dbReference type="SMART" id="SM00320">
    <property type="entry name" value="WD40"/>
    <property type="match status" value="11"/>
</dbReference>
<dbReference type="InterPro" id="IPR007111">
    <property type="entry name" value="NACHT_NTPase"/>
</dbReference>
<feature type="repeat" description="WD" evidence="3">
    <location>
        <begin position="826"/>
        <end position="867"/>
    </location>
</feature>
<feature type="repeat" description="WD" evidence="3">
    <location>
        <begin position="993"/>
        <end position="1034"/>
    </location>
</feature>
<dbReference type="SUPFAM" id="SSF50978">
    <property type="entry name" value="WD40 repeat-like"/>
    <property type="match status" value="2"/>
</dbReference>
<feature type="repeat" description="WD" evidence="3">
    <location>
        <begin position="611"/>
        <end position="652"/>
    </location>
</feature>
<dbReference type="Gene3D" id="2.130.10.10">
    <property type="entry name" value="YVTN repeat-like/Quinoprotein amine dehydrogenase"/>
    <property type="match status" value="4"/>
</dbReference>
<dbReference type="Pfam" id="PF24883">
    <property type="entry name" value="NPHP3_N"/>
    <property type="match status" value="1"/>
</dbReference>
<dbReference type="GeneID" id="63745632"/>
<dbReference type="InterPro" id="IPR027417">
    <property type="entry name" value="P-loop_NTPase"/>
</dbReference>
<dbReference type="InterPro" id="IPR056884">
    <property type="entry name" value="NPHP3-like_N"/>
</dbReference>
<protein>
    <recommendedName>
        <fullName evidence="4">NACHT domain-containing protein</fullName>
    </recommendedName>
</protein>
<dbReference type="InterPro" id="IPR036322">
    <property type="entry name" value="WD40_repeat_dom_sf"/>
</dbReference>
<dbReference type="PROSITE" id="PS50294">
    <property type="entry name" value="WD_REPEATS_REGION"/>
    <property type="match status" value="8"/>
</dbReference>
<dbReference type="PANTHER" id="PTHR19848">
    <property type="entry name" value="WD40 REPEAT PROTEIN"/>
    <property type="match status" value="1"/>
</dbReference>
<feature type="repeat" description="WD" evidence="3">
    <location>
        <begin position="868"/>
        <end position="909"/>
    </location>
</feature>